<organism evidence="2 3">
    <name type="scientific">Pedobacter steynii</name>
    <dbReference type="NCBI Taxonomy" id="430522"/>
    <lineage>
        <taxon>Bacteria</taxon>
        <taxon>Pseudomonadati</taxon>
        <taxon>Bacteroidota</taxon>
        <taxon>Sphingobacteriia</taxon>
        <taxon>Sphingobacteriales</taxon>
        <taxon>Sphingobacteriaceae</taxon>
        <taxon>Pedobacter</taxon>
    </lineage>
</organism>
<evidence type="ECO:0000256" key="1">
    <source>
        <dbReference type="SAM" id="MobiDB-lite"/>
    </source>
</evidence>
<feature type="region of interest" description="Disordered" evidence="1">
    <location>
        <begin position="66"/>
        <end position="89"/>
    </location>
</feature>
<dbReference type="AlphaFoldDB" id="A0A1D7QNE4"/>
<reference evidence="2 3" key="1">
    <citation type="submission" date="2016-08" db="EMBL/GenBank/DDBJ databases">
        <authorList>
            <person name="Seilhamer J.J."/>
        </authorList>
    </citation>
    <scope>NUCLEOTIDE SEQUENCE [LARGE SCALE GENOMIC DNA]</scope>
    <source>
        <strain evidence="2 3">DX4</strain>
    </source>
</reference>
<keyword evidence="3" id="KW-1185">Reference proteome</keyword>
<dbReference type="KEGG" id="psty:BFS30_25315"/>
<accession>A0A1D7QNE4</accession>
<dbReference type="EMBL" id="CP017141">
    <property type="protein sequence ID" value="AOM80190.1"/>
    <property type="molecule type" value="Genomic_DNA"/>
</dbReference>
<proteinExistence type="predicted"/>
<dbReference type="Proteomes" id="UP000094313">
    <property type="component" value="Chromosome"/>
</dbReference>
<name>A0A1D7QNE4_9SPHI</name>
<gene>
    <name evidence="2" type="ORF">BFS30_25315</name>
</gene>
<evidence type="ECO:0000313" key="3">
    <source>
        <dbReference type="Proteomes" id="UP000094313"/>
    </source>
</evidence>
<sequence length="89" mass="9906">MYFAVRIYNSVNFNIKLKQNHMKTLEKFSAFNHELSKDEQKMVKGGTLGPGRDTLDPFNPSGQTTCTDIGFGPKGLSTNVAPDTRDIQP</sequence>
<protein>
    <submittedName>
        <fullName evidence="2">Uncharacterized protein</fullName>
    </submittedName>
</protein>
<evidence type="ECO:0000313" key="2">
    <source>
        <dbReference type="EMBL" id="AOM80190.1"/>
    </source>
</evidence>